<accession>A0ABR7XXN8</accession>
<dbReference type="SUPFAM" id="SSF56059">
    <property type="entry name" value="Glutathione synthetase ATP-binding domain-like"/>
    <property type="match status" value="1"/>
</dbReference>
<gene>
    <name evidence="3" type="ORF">H8B21_19740</name>
</gene>
<feature type="domain" description="ATP-grasp" evidence="2">
    <location>
        <begin position="138"/>
        <end position="333"/>
    </location>
</feature>
<reference evidence="3 4" key="1">
    <citation type="submission" date="2020-08" db="EMBL/GenBank/DDBJ databases">
        <title>Sphingobacterium sp. DN00404 isolated from aquaculture water.</title>
        <authorList>
            <person name="Zhang M."/>
        </authorList>
    </citation>
    <scope>NUCLEOTIDE SEQUENCE [LARGE SCALE GENOMIC DNA]</scope>
    <source>
        <strain evidence="3 4">KCTC 42746</strain>
    </source>
</reference>
<evidence type="ECO:0000256" key="1">
    <source>
        <dbReference type="PROSITE-ProRule" id="PRU00409"/>
    </source>
</evidence>
<dbReference type="PROSITE" id="PS50975">
    <property type="entry name" value="ATP_GRASP"/>
    <property type="match status" value="1"/>
</dbReference>
<comment type="caution">
    <text evidence="3">The sequence shown here is derived from an EMBL/GenBank/DDBJ whole genome shotgun (WGS) entry which is preliminary data.</text>
</comment>
<keyword evidence="1" id="KW-0547">Nucleotide-binding</keyword>
<evidence type="ECO:0000259" key="2">
    <source>
        <dbReference type="PROSITE" id="PS50975"/>
    </source>
</evidence>
<sequence>MNKSLKIFLGYYFSFFSLREKKNIQKYRDVLAYKEQHFDESPVMIGILKEKWGLHALYVKACLEQRISFKVIDIFSVNWREGIYDKELDFIVYRPSVQYSPWKDMFDNRIRLFASNKTTPVFPSPTSTWLWENKLRTLEWLAIHKVSYPTTYIYYDKNELLNNIGEISFPIVYKSSMGSGASGVKILKNRHSLSKMIDKSFSKGIRTYKKNLLDKEHGYIILQEFIPKVREWRIIRIGDYYFAFQKIAEGEYHSGSQKFGYGMPPLDCLELVRDLGNTYDFKYVAIDIFIDQHNKLYVNEIQPYFGQKDDRELLLVEGRSGRLFYNTGEWKFEEGQFCQNNLCNLRISEFIKEYKSRSLVEDVDNGSCYE</sequence>
<dbReference type="Pfam" id="PF08443">
    <property type="entry name" value="RimK"/>
    <property type="match status" value="1"/>
</dbReference>
<dbReference type="InterPro" id="IPR013651">
    <property type="entry name" value="ATP-grasp_RimK-type"/>
</dbReference>
<dbReference type="PANTHER" id="PTHR21621:SF0">
    <property type="entry name" value="BETA-CITRYLGLUTAMATE SYNTHASE B-RELATED"/>
    <property type="match status" value="1"/>
</dbReference>
<dbReference type="EMBL" id="JACNYL010000006">
    <property type="protein sequence ID" value="MBD1423801.1"/>
    <property type="molecule type" value="Genomic_DNA"/>
</dbReference>
<keyword evidence="1" id="KW-0067">ATP-binding</keyword>
<evidence type="ECO:0000313" key="3">
    <source>
        <dbReference type="EMBL" id="MBD1423801.1"/>
    </source>
</evidence>
<protein>
    <recommendedName>
        <fullName evidence="2">ATP-grasp domain-containing protein</fullName>
    </recommendedName>
</protein>
<proteinExistence type="predicted"/>
<dbReference type="InterPro" id="IPR011761">
    <property type="entry name" value="ATP-grasp"/>
</dbReference>
<dbReference type="Gene3D" id="3.30.1490.20">
    <property type="entry name" value="ATP-grasp fold, A domain"/>
    <property type="match status" value="1"/>
</dbReference>
<keyword evidence="4" id="KW-1185">Reference proteome</keyword>
<dbReference type="InterPro" id="IPR013815">
    <property type="entry name" value="ATP_grasp_subdomain_1"/>
</dbReference>
<name>A0ABR7XXN8_9SPHI</name>
<evidence type="ECO:0000313" key="4">
    <source>
        <dbReference type="Proteomes" id="UP000651112"/>
    </source>
</evidence>
<dbReference type="Proteomes" id="UP000651112">
    <property type="component" value="Unassembled WGS sequence"/>
</dbReference>
<organism evidence="3 4">
    <name type="scientific">Sphingobacterium chuzhouense</name>
    <dbReference type="NCBI Taxonomy" id="1742264"/>
    <lineage>
        <taxon>Bacteria</taxon>
        <taxon>Pseudomonadati</taxon>
        <taxon>Bacteroidota</taxon>
        <taxon>Sphingobacteriia</taxon>
        <taxon>Sphingobacteriales</taxon>
        <taxon>Sphingobacteriaceae</taxon>
        <taxon>Sphingobacterium</taxon>
    </lineage>
</organism>
<dbReference type="RefSeq" id="WP_190315575.1">
    <property type="nucleotide sequence ID" value="NZ_JACNYL010000006.1"/>
</dbReference>
<dbReference type="PANTHER" id="PTHR21621">
    <property type="entry name" value="RIBOSOMAL PROTEIN S6 MODIFICATION PROTEIN"/>
    <property type="match status" value="1"/>
</dbReference>